<keyword evidence="3" id="KW-1185">Reference proteome</keyword>
<dbReference type="AlphaFoldDB" id="A0A4C1XZH8"/>
<dbReference type="EMBL" id="BGZK01001040">
    <property type="protein sequence ID" value="GBP69431.1"/>
    <property type="molecule type" value="Genomic_DNA"/>
</dbReference>
<reference evidence="2 3" key="1">
    <citation type="journal article" date="2019" name="Commun. Biol.">
        <title>The bagworm genome reveals a unique fibroin gene that provides high tensile strength.</title>
        <authorList>
            <person name="Kono N."/>
            <person name="Nakamura H."/>
            <person name="Ohtoshi R."/>
            <person name="Tomita M."/>
            <person name="Numata K."/>
            <person name="Arakawa K."/>
        </authorList>
    </citation>
    <scope>NUCLEOTIDE SEQUENCE [LARGE SCALE GENOMIC DNA]</scope>
</reference>
<feature type="region of interest" description="Disordered" evidence="1">
    <location>
        <begin position="96"/>
        <end position="117"/>
    </location>
</feature>
<proteinExistence type="predicted"/>
<name>A0A4C1XZH8_EUMVA</name>
<protein>
    <submittedName>
        <fullName evidence="2">Uncharacterized protein</fullName>
    </submittedName>
</protein>
<evidence type="ECO:0000313" key="3">
    <source>
        <dbReference type="Proteomes" id="UP000299102"/>
    </source>
</evidence>
<organism evidence="2 3">
    <name type="scientific">Eumeta variegata</name>
    <name type="common">Bagworm moth</name>
    <name type="synonym">Eumeta japonica</name>
    <dbReference type="NCBI Taxonomy" id="151549"/>
    <lineage>
        <taxon>Eukaryota</taxon>
        <taxon>Metazoa</taxon>
        <taxon>Ecdysozoa</taxon>
        <taxon>Arthropoda</taxon>
        <taxon>Hexapoda</taxon>
        <taxon>Insecta</taxon>
        <taxon>Pterygota</taxon>
        <taxon>Neoptera</taxon>
        <taxon>Endopterygota</taxon>
        <taxon>Lepidoptera</taxon>
        <taxon>Glossata</taxon>
        <taxon>Ditrysia</taxon>
        <taxon>Tineoidea</taxon>
        <taxon>Psychidae</taxon>
        <taxon>Oiketicinae</taxon>
        <taxon>Eumeta</taxon>
    </lineage>
</organism>
<sequence length="117" mass="13551">MKRPVPQIGFVFRVQGITLSSRRPGPRCMQPDDRRTSYFLPFHTTTLPRTHISLSSYSIMTFSHIIKVFTSTSVFRNTQCYETDPHHRTPIQISGYIHVDSSRGENRKKSRLDSNPL</sequence>
<gene>
    <name evidence="2" type="ORF">EVAR_52703_1</name>
</gene>
<evidence type="ECO:0000313" key="2">
    <source>
        <dbReference type="EMBL" id="GBP69431.1"/>
    </source>
</evidence>
<accession>A0A4C1XZH8</accession>
<evidence type="ECO:0000256" key="1">
    <source>
        <dbReference type="SAM" id="MobiDB-lite"/>
    </source>
</evidence>
<comment type="caution">
    <text evidence="2">The sequence shown here is derived from an EMBL/GenBank/DDBJ whole genome shotgun (WGS) entry which is preliminary data.</text>
</comment>
<dbReference type="Proteomes" id="UP000299102">
    <property type="component" value="Unassembled WGS sequence"/>
</dbReference>